<accession>A0A1Y2L255</accession>
<evidence type="ECO:0000313" key="1">
    <source>
        <dbReference type="EMBL" id="OSQ39017.1"/>
    </source>
</evidence>
<dbReference type="OrthoDB" id="7364721at2"/>
<dbReference type="RefSeq" id="WP_085581997.1">
    <property type="nucleotide sequence ID" value="NZ_JFKA01000003.1"/>
</dbReference>
<gene>
    <name evidence="1" type="ORF">TMES_10010</name>
</gene>
<dbReference type="PROSITE" id="PS51257">
    <property type="entry name" value="PROKAR_LIPOPROTEIN"/>
    <property type="match status" value="1"/>
</dbReference>
<reference evidence="1 2" key="1">
    <citation type="submission" date="2014-03" db="EMBL/GenBank/DDBJ databases">
        <title>The draft genome sequence of Thalassospira mesophila JCM 18969.</title>
        <authorList>
            <person name="Lai Q."/>
            <person name="Shao Z."/>
        </authorList>
    </citation>
    <scope>NUCLEOTIDE SEQUENCE [LARGE SCALE GENOMIC DNA]</scope>
    <source>
        <strain evidence="1 2">JCM 18969</strain>
    </source>
</reference>
<dbReference type="STRING" id="1293891.TMES_10010"/>
<dbReference type="Proteomes" id="UP000193391">
    <property type="component" value="Unassembled WGS sequence"/>
</dbReference>
<dbReference type="EMBL" id="JFKA01000003">
    <property type="protein sequence ID" value="OSQ39017.1"/>
    <property type="molecule type" value="Genomic_DNA"/>
</dbReference>
<protein>
    <recommendedName>
        <fullName evidence="3">Lipoprotein</fullName>
    </recommendedName>
</protein>
<keyword evidence="2" id="KW-1185">Reference proteome</keyword>
<proteinExistence type="predicted"/>
<name>A0A1Y2L255_9PROT</name>
<evidence type="ECO:0008006" key="3">
    <source>
        <dbReference type="Google" id="ProtNLM"/>
    </source>
</evidence>
<comment type="caution">
    <text evidence="1">The sequence shown here is derived from an EMBL/GenBank/DDBJ whole genome shotgun (WGS) entry which is preliminary data.</text>
</comment>
<organism evidence="1 2">
    <name type="scientific">Thalassospira mesophila</name>
    <dbReference type="NCBI Taxonomy" id="1293891"/>
    <lineage>
        <taxon>Bacteria</taxon>
        <taxon>Pseudomonadati</taxon>
        <taxon>Pseudomonadota</taxon>
        <taxon>Alphaproteobacteria</taxon>
        <taxon>Rhodospirillales</taxon>
        <taxon>Thalassospiraceae</taxon>
        <taxon>Thalassospira</taxon>
    </lineage>
</organism>
<evidence type="ECO:0000313" key="2">
    <source>
        <dbReference type="Proteomes" id="UP000193391"/>
    </source>
</evidence>
<dbReference type="AlphaFoldDB" id="A0A1Y2L255"/>
<sequence>MRVFIALAIAASLAGCTTYDRARASDFEPLPDGKFRFQADKLYPYTEQDLIGWLETSLKENSYCPAGYEITDKKEVVRAETMFGDATSLIFYGQCK</sequence>